<feature type="compositionally biased region" description="Polar residues" evidence="1">
    <location>
        <begin position="283"/>
        <end position="297"/>
    </location>
</feature>
<feature type="compositionally biased region" description="Basic residues" evidence="1">
    <location>
        <begin position="334"/>
        <end position="348"/>
    </location>
</feature>
<feature type="compositionally biased region" description="Basic residues" evidence="1">
    <location>
        <begin position="195"/>
        <end position="208"/>
    </location>
</feature>
<feature type="compositionally biased region" description="Basic residues" evidence="1">
    <location>
        <begin position="233"/>
        <end position="248"/>
    </location>
</feature>
<proteinExistence type="predicted"/>
<organism evidence="2 3">
    <name type="scientific">Sphaerobolus stellatus (strain SS14)</name>
    <dbReference type="NCBI Taxonomy" id="990650"/>
    <lineage>
        <taxon>Eukaryota</taxon>
        <taxon>Fungi</taxon>
        <taxon>Dikarya</taxon>
        <taxon>Basidiomycota</taxon>
        <taxon>Agaricomycotina</taxon>
        <taxon>Agaricomycetes</taxon>
        <taxon>Phallomycetidae</taxon>
        <taxon>Geastrales</taxon>
        <taxon>Sphaerobolaceae</taxon>
        <taxon>Sphaerobolus</taxon>
    </lineage>
</organism>
<dbReference type="InterPro" id="IPR021109">
    <property type="entry name" value="Peptidase_aspartic_dom_sf"/>
</dbReference>
<feature type="compositionally biased region" description="Basic and acidic residues" evidence="1">
    <location>
        <begin position="209"/>
        <end position="219"/>
    </location>
</feature>
<reference evidence="2 3" key="1">
    <citation type="submission" date="2014-06" db="EMBL/GenBank/DDBJ databases">
        <title>Evolutionary Origins and Diversification of the Mycorrhizal Mutualists.</title>
        <authorList>
            <consortium name="DOE Joint Genome Institute"/>
            <consortium name="Mycorrhizal Genomics Consortium"/>
            <person name="Kohler A."/>
            <person name="Kuo A."/>
            <person name="Nagy L.G."/>
            <person name="Floudas D."/>
            <person name="Copeland A."/>
            <person name="Barry K.W."/>
            <person name="Cichocki N."/>
            <person name="Veneault-Fourrey C."/>
            <person name="LaButti K."/>
            <person name="Lindquist E.A."/>
            <person name="Lipzen A."/>
            <person name="Lundell T."/>
            <person name="Morin E."/>
            <person name="Murat C."/>
            <person name="Riley R."/>
            <person name="Ohm R."/>
            <person name="Sun H."/>
            <person name="Tunlid A."/>
            <person name="Henrissat B."/>
            <person name="Grigoriev I.V."/>
            <person name="Hibbett D.S."/>
            <person name="Martin F."/>
        </authorList>
    </citation>
    <scope>NUCLEOTIDE SEQUENCE [LARGE SCALE GENOMIC DNA]</scope>
    <source>
        <strain evidence="2 3">SS14</strain>
    </source>
</reference>
<feature type="region of interest" description="Disordered" evidence="1">
    <location>
        <begin position="182"/>
        <end position="378"/>
    </location>
</feature>
<name>A0A0C9VTT6_SPHS4</name>
<gene>
    <name evidence="2" type="ORF">M422DRAFT_254940</name>
</gene>
<evidence type="ECO:0000256" key="1">
    <source>
        <dbReference type="SAM" id="MobiDB-lite"/>
    </source>
</evidence>
<dbReference type="AlphaFoldDB" id="A0A0C9VTT6"/>
<dbReference type="Proteomes" id="UP000054279">
    <property type="component" value="Unassembled WGS sequence"/>
</dbReference>
<dbReference type="OrthoDB" id="2919534at2759"/>
<evidence type="ECO:0000313" key="3">
    <source>
        <dbReference type="Proteomes" id="UP000054279"/>
    </source>
</evidence>
<dbReference type="HOGENOM" id="CLU_731919_0_0_1"/>
<dbReference type="Gene3D" id="2.40.70.10">
    <property type="entry name" value="Acid Proteases"/>
    <property type="match status" value="1"/>
</dbReference>
<dbReference type="EMBL" id="KN837133">
    <property type="protein sequence ID" value="KIJ41930.1"/>
    <property type="molecule type" value="Genomic_DNA"/>
</dbReference>
<protein>
    <submittedName>
        <fullName evidence="2">Uncharacterized protein</fullName>
    </submittedName>
</protein>
<keyword evidence="3" id="KW-1185">Reference proteome</keyword>
<accession>A0A0C9VTT6</accession>
<evidence type="ECO:0000313" key="2">
    <source>
        <dbReference type="EMBL" id="KIJ41930.1"/>
    </source>
</evidence>
<sequence length="378" mass="43039">MSDPVKLFQIQTELLQTRQHRTGYLVHPHQQIKTVHLCNSRNDLEHFKYSFITPVDITGKRPIRFLATVDDGAGLCTIDSHIWNQWQKDFGNAVDSIVGAKVSSGHIIKSRGYIVLHVNVKGIACDTVFEILDSQGAFEILLGKPWLGLTRATRDYNEDTLKFIVGPVKIIIPNRTPKLPLAYMGPARDTSPTRTRLKRPPHYTRQRKTPSEHSDEPTHPTRPGTTKTAHNPIHTRPKLLPHYSRQHKTPSEHTDQPTHPTHPGTAQTAHNAHLINPKYPPATSKNIPWAHSTSQTTESRHTRDPRKHRKPQPIAECAHARQHPSHHTDLVQRRPFHACQQRRPRRPSFARTATSRRCTRHADADSPANVDRLRHPQA</sequence>